<dbReference type="PANTHER" id="PTHR46469:SF1">
    <property type="entry name" value="TRANSCRIPTION INITIATION FACTOR TFIID SUBUNIT 8"/>
    <property type="match status" value="1"/>
</dbReference>
<keyword evidence="10" id="KW-1185">Reference proteome</keyword>
<evidence type="ECO:0000256" key="2">
    <source>
        <dbReference type="ARBA" id="ARBA00008767"/>
    </source>
</evidence>
<keyword evidence="5" id="KW-0804">Transcription</keyword>
<reference evidence="10" key="1">
    <citation type="journal article" date="2021" name="Elife">
        <title>Highly contiguous assemblies of 101 drosophilid genomes.</title>
        <authorList>
            <person name="Kim B.Y."/>
            <person name="Wang J.R."/>
            <person name="Miller D.E."/>
            <person name="Barmina O."/>
            <person name="Delaney E."/>
            <person name="Thompson A."/>
            <person name="Comeault A.A."/>
            <person name="Peede D."/>
            <person name="D'Agostino E.R."/>
            <person name="Pelaez J."/>
            <person name="Aguilar J.M."/>
            <person name="Haji D."/>
            <person name="Matsunaga T."/>
            <person name="Armstrong E.E."/>
            <person name="Zych M."/>
            <person name="Ogawa Y."/>
            <person name="Stamenkovic-Radak M."/>
            <person name="Jelic M."/>
            <person name="Veselinovic M.S."/>
            <person name="Tanaskovic M."/>
            <person name="Eric P."/>
            <person name="Gao J.J."/>
            <person name="Katoh T.K."/>
            <person name="Toda M.J."/>
            <person name="Watabe H."/>
            <person name="Watada M."/>
            <person name="Davis J.S."/>
            <person name="Moyle L.C."/>
            <person name="Manoli G."/>
            <person name="Bertolini E."/>
            <person name="Kostal V."/>
            <person name="Hawley R.S."/>
            <person name="Takahashi A."/>
            <person name="Jones C.D."/>
            <person name="Price D.K."/>
            <person name="Whiteman N."/>
            <person name="Kopp A."/>
            <person name="Matute D.R."/>
            <person name="Petrov D.A."/>
        </authorList>
    </citation>
    <scope>NUCLEOTIDE SEQUENCE [LARGE SCALE GENOMIC DNA]</scope>
</reference>
<keyword evidence="6" id="KW-0539">Nucleus</keyword>
<dbReference type="InterPro" id="IPR019473">
    <property type="entry name" value="TFIID_su8_C"/>
</dbReference>
<evidence type="ECO:0000313" key="11">
    <source>
        <dbReference type="RefSeq" id="XP_016989132.1"/>
    </source>
</evidence>
<dbReference type="GO" id="GO:0005669">
    <property type="term" value="C:transcription factor TFIID complex"/>
    <property type="evidence" value="ECO:0007669"/>
    <property type="project" value="InterPro"/>
</dbReference>
<dbReference type="InterPro" id="IPR006565">
    <property type="entry name" value="BTP"/>
</dbReference>
<gene>
    <name evidence="11" type="primary">LOC108051514</name>
    <name evidence="9" type="synonym">108051514</name>
</gene>
<feature type="region of interest" description="Disordered" evidence="7">
    <location>
        <begin position="243"/>
        <end position="292"/>
    </location>
</feature>
<accession>A0A6P4FGR8</accession>
<evidence type="ECO:0000313" key="9">
    <source>
        <dbReference type="EnsemblMetazoa" id="XP_016989132.1"/>
    </source>
</evidence>
<evidence type="ECO:0000256" key="6">
    <source>
        <dbReference type="ARBA" id="ARBA00023242"/>
    </source>
</evidence>
<proteinExistence type="inferred from homology"/>
<sequence length="292" mass="32847">MNSYEEVLYKVLDNLLADKNCEVKDELLRHSMVELLRGRFREIAIRTTNGANHAGRSTPSYFDLERTFGLMNIKVGDLKAICQGHSESAAVLECPEPQTCDEDFHRGPQPLLSGTKAREMGCNSHIPDYFPPFPGAHTYKNTVMEQVTDRSYVAVRNRHAENELNTQKALNRFYLGCNPKISLFENSQADNSCKVLTVGPPKKPAYLDALMPRSQVFEKDIYESKEEITHAALVCPFLMEPKEQSSRQSTGNYRGEDVEMQEPRSNVELDSESDEEGDILAEGAGPERHSGD</sequence>
<dbReference type="AlphaFoldDB" id="A0A6P4FGR8"/>
<reference evidence="11" key="2">
    <citation type="submission" date="2025-04" db="UniProtKB">
        <authorList>
            <consortium name="RefSeq"/>
        </authorList>
    </citation>
    <scope>IDENTIFICATION</scope>
</reference>
<evidence type="ECO:0000256" key="5">
    <source>
        <dbReference type="ARBA" id="ARBA00023163"/>
    </source>
</evidence>
<dbReference type="OrthoDB" id="2193813at2759"/>
<dbReference type="GO" id="GO:0006367">
    <property type="term" value="P:transcription initiation at RNA polymerase II promoter"/>
    <property type="evidence" value="ECO:0007669"/>
    <property type="project" value="TreeGrafter"/>
</dbReference>
<dbReference type="Proteomes" id="UP001652680">
    <property type="component" value="Unassembled WGS sequence"/>
</dbReference>
<dbReference type="CDD" id="cd08049">
    <property type="entry name" value="TAF8"/>
    <property type="match status" value="1"/>
</dbReference>
<evidence type="ECO:0000313" key="10">
    <source>
        <dbReference type="Proteomes" id="UP001652680"/>
    </source>
</evidence>
<feature type="domain" description="Bromodomain associated" evidence="8">
    <location>
        <begin position="6"/>
        <end position="77"/>
    </location>
</feature>
<name>A0A6P4FGR8_DRORH</name>
<dbReference type="Pfam" id="PF10406">
    <property type="entry name" value="TAF8_C"/>
    <property type="match status" value="1"/>
</dbReference>
<evidence type="ECO:0000256" key="7">
    <source>
        <dbReference type="SAM" id="MobiDB-lite"/>
    </source>
</evidence>
<dbReference type="PANTHER" id="PTHR46469">
    <property type="entry name" value="TRANSCRIPTION INITIATION FACTOR TFIID SUBUNIT 8"/>
    <property type="match status" value="1"/>
</dbReference>
<feature type="compositionally biased region" description="Acidic residues" evidence="7">
    <location>
        <begin position="269"/>
        <end position="279"/>
    </location>
</feature>
<feature type="compositionally biased region" description="Basic and acidic residues" evidence="7">
    <location>
        <begin position="254"/>
        <end position="267"/>
    </location>
</feature>
<dbReference type="SMART" id="SM00576">
    <property type="entry name" value="BTP"/>
    <property type="match status" value="1"/>
</dbReference>
<evidence type="ECO:0000256" key="3">
    <source>
        <dbReference type="ARBA" id="ARBA00017307"/>
    </source>
</evidence>
<comment type="subcellular location">
    <subcellularLocation>
        <location evidence="1">Nucleus</location>
    </subcellularLocation>
</comment>
<evidence type="ECO:0000256" key="4">
    <source>
        <dbReference type="ARBA" id="ARBA00023015"/>
    </source>
</evidence>
<comment type="similarity">
    <text evidence="2">Belongs to the TAF8 family.</text>
</comment>
<organism evidence="11">
    <name type="scientific">Drosophila rhopaloa</name>
    <name type="common">Fruit fly</name>
    <dbReference type="NCBI Taxonomy" id="1041015"/>
    <lineage>
        <taxon>Eukaryota</taxon>
        <taxon>Metazoa</taxon>
        <taxon>Ecdysozoa</taxon>
        <taxon>Arthropoda</taxon>
        <taxon>Hexapoda</taxon>
        <taxon>Insecta</taxon>
        <taxon>Pterygota</taxon>
        <taxon>Neoptera</taxon>
        <taxon>Endopterygota</taxon>
        <taxon>Diptera</taxon>
        <taxon>Brachycera</taxon>
        <taxon>Muscomorpha</taxon>
        <taxon>Ephydroidea</taxon>
        <taxon>Drosophilidae</taxon>
        <taxon>Drosophila</taxon>
        <taxon>Sophophora</taxon>
    </lineage>
</organism>
<dbReference type="InterPro" id="IPR037818">
    <property type="entry name" value="TAF8"/>
</dbReference>
<evidence type="ECO:0000256" key="1">
    <source>
        <dbReference type="ARBA" id="ARBA00004123"/>
    </source>
</evidence>
<dbReference type="GeneID" id="108051514"/>
<keyword evidence="4" id="KW-0805">Transcription regulation</keyword>
<evidence type="ECO:0000259" key="8">
    <source>
        <dbReference type="SMART" id="SM00576"/>
    </source>
</evidence>
<dbReference type="RefSeq" id="XP_016989132.1">
    <property type="nucleotide sequence ID" value="XM_017133643.1"/>
</dbReference>
<dbReference type="EnsemblMetazoa" id="XM_017133643.2">
    <property type="protein sequence ID" value="XP_016989132.1"/>
    <property type="gene ID" value="LOC108051514"/>
</dbReference>
<protein>
    <recommendedName>
        <fullName evidence="3">Transcription initiation factor TFIID subunit 8</fullName>
    </recommendedName>
</protein>
<reference evidence="9" key="3">
    <citation type="submission" date="2025-05" db="UniProtKB">
        <authorList>
            <consortium name="EnsemblMetazoa"/>
        </authorList>
    </citation>
    <scope>IDENTIFICATION</scope>
</reference>
<dbReference type="Pfam" id="PF07524">
    <property type="entry name" value="Bromo_TP"/>
    <property type="match status" value="1"/>
</dbReference>